<gene>
    <name evidence="1" type="ORF">DEF21_21800</name>
    <name evidence="2" type="ORF">DHR80_04180</name>
</gene>
<proteinExistence type="predicted"/>
<evidence type="ECO:0000313" key="1">
    <source>
        <dbReference type="EMBL" id="HBV00518.1"/>
    </source>
</evidence>
<evidence type="ECO:0000313" key="2">
    <source>
        <dbReference type="EMBL" id="HCW66407.1"/>
    </source>
</evidence>
<comment type="caution">
    <text evidence="1">The sequence shown here is derived from an EMBL/GenBank/DDBJ whole genome shotgun (WGS) entry which is preliminary data.</text>
</comment>
<dbReference type="RefSeq" id="WP_277276649.1">
    <property type="nucleotide sequence ID" value="NZ_DOOG01000171.1"/>
</dbReference>
<organism evidence="1 4">
    <name type="scientific">Thalassospira lucentensis</name>
    <dbReference type="NCBI Taxonomy" id="168935"/>
    <lineage>
        <taxon>Bacteria</taxon>
        <taxon>Pseudomonadati</taxon>
        <taxon>Pseudomonadota</taxon>
        <taxon>Alphaproteobacteria</taxon>
        <taxon>Rhodospirillales</taxon>
        <taxon>Thalassospiraceae</taxon>
        <taxon>Thalassospira</taxon>
    </lineage>
</organism>
<evidence type="ECO:0000313" key="3">
    <source>
        <dbReference type="Proteomes" id="UP000264179"/>
    </source>
</evidence>
<sequence>MIENLPSSTDLEETALRIHFDAWRRTIGLIFEFSEAYQIEGEEEPETSEDYKGEWIEYIRGSQAEMGAIFSSIQHSAELRLKSIICEVSPFLLLLNNPVPLKSGKSPIDFTNLRTIDAVDLPNAVRTLSEFPLLDSFDNHFNELRKRRNQHTHLGIQQNNLVPNDLIQCMNTQYNHLWPDGNWLYRRTTFDGNSARRFFNDHRYASVQSDVMIELETSIPRINNEDFNKMFRCKKSDLKVYCPFCMGLRATKWHSGGHPTAVRTGGQSAQCMMCKQNLLLAQSFSDETSCPNCLTSLLVYLESTENSYVCNNCSEVLY</sequence>
<dbReference type="Proteomes" id="UP000264179">
    <property type="component" value="Unassembled WGS sequence"/>
</dbReference>
<protein>
    <submittedName>
        <fullName evidence="1">Uncharacterized protein</fullName>
    </submittedName>
</protein>
<evidence type="ECO:0000313" key="4">
    <source>
        <dbReference type="Proteomes" id="UP000264753"/>
    </source>
</evidence>
<dbReference type="EMBL" id="DPOP01000037">
    <property type="protein sequence ID" value="HCW66407.1"/>
    <property type="molecule type" value="Genomic_DNA"/>
</dbReference>
<dbReference type="Proteomes" id="UP000264753">
    <property type="component" value="Unassembled WGS sequence"/>
</dbReference>
<name>A0A358HZB1_9PROT</name>
<dbReference type="EMBL" id="DOOG01000171">
    <property type="protein sequence ID" value="HBV00518.1"/>
    <property type="molecule type" value="Genomic_DNA"/>
</dbReference>
<accession>A0A358HZB1</accession>
<reference evidence="3 4" key="1">
    <citation type="journal article" date="2018" name="Nat. Biotechnol.">
        <title>A standardized bacterial taxonomy based on genome phylogeny substantially revises the tree of life.</title>
        <authorList>
            <person name="Parks D.H."/>
            <person name="Chuvochina M."/>
            <person name="Waite D.W."/>
            <person name="Rinke C."/>
            <person name="Skarshewski A."/>
            <person name="Chaumeil P.A."/>
            <person name="Hugenholtz P."/>
        </authorList>
    </citation>
    <scope>NUCLEOTIDE SEQUENCE [LARGE SCALE GENOMIC DNA]</scope>
    <source>
        <strain evidence="1">UBA8707</strain>
        <strain evidence="2">UBA9881</strain>
    </source>
</reference>
<dbReference type="AlphaFoldDB" id="A0A358HZB1"/>